<dbReference type="Pfam" id="PF00916">
    <property type="entry name" value="Sulfate_transp"/>
    <property type="match status" value="1"/>
</dbReference>
<feature type="transmembrane region" description="Helical" evidence="6">
    <location>
        <begin position="253"/>
        <end position="276"/>
    </location>
</feature>
<feature type="transmembrane region" description="Helical" evidence="6">
    <location>
        <begin position="390"/>
        <end position="422"/>
    </location>
</feature>
<evidence type="ECO:0000256" key="5">
    <source>
        <dbReference type="SAM" id="MobiDB-lite"/>
    </source>
</evidence>
<dbReference type="InterPro" id="IPR001902">
    <property type="entry name" value="SLC26A/SulP_fam"/>
</dbReference>
<dbReference type="EMBL" id="FOIB01000006">
    <property type="protein sequence ID" value="SEU22199.1"/>
    <property type="molecule type" value="Genomic_DNA"/>
</dbReference>
<comment type="subcellular location">
    <subcellularLocation>
        <location evidence="1">Membrane</location>
        <topology evidence="1">Multi-pass membrane protein</topology>
    </subcellularLocation>
</comment>
<keyword evidence="4 6" id="KW-0472">Membrane</keyword>
<keyword evidence="2 6" id="KW-0812">Transmembrane</keyword>
<feature type="transmembrane region" description="Helical" evidence="6">
    <location>
        <begin position="106"/>
        <end position="126"/>
    </location>
</feature>
<evidence type="ECO:0000313" key="9">
    <source>
        <dbReference type="EMBL" id="SEU22199.1"/>
    </source>
</evidence>
<feature type="region of interest" description="Disordered" evidence="5">
    <location>
        <begin position="560"/>
        <end position="580"/>
    </location>
</feature>
<dbReference type="PROSITE" id="PS50801">
    <property type="entry name" value="STAS"/>
    <property type="match status" value="1"/>
</dbReference>
<gene>
    <name evidence="8" type="ORF">MFU01_32350</name>
    <name evidence="9" type="ORF">SAMN05443572_106377</name>
</gene>
<keyword evidence="3 6" id="KW-1133">Transmembrane helix</keyword>
<evidence type="ECO:0000256" key="1">
    <source>
        <dbReference type="ARBA" id="ARBA00004141"/>
    </source>
</evidence>
<dbReference type="Proteomes" id="UP000183760">
    <property type="component" value="Unassembled WGS sequence"/>
</dbReference>
<dbReference type="InterPro" id="IPR002645">
    <property type="entry name" value="STAS_dom"/>
</dbReference>
<sequence length="580" mass="59674">MVETPTLKTPRGWTAGPKRLWTDWKQMVSRRTLPGDASAALTVACVALPLNLALAVASGLPPEVGLISGAVAGVVAAMLGGGRLQVTGPEAALVPTVLLISMKHGVAGVIVATLACGALQVVLGLARAGRLAQFMPSEVTRGFTAGIGLLLLDGQIPRLLGAVTEGASSARALVLPSSWATWSVHGASVVVGVLVVACMLLIPKLHRSIPAVLVGLVVATAASGLGVLSEGLARVGALPTGLPMPVMPSFEGLSFQALLPDILALTVLASLGSLLSARALDQLPGLENHRTDGDQELVAQGFANATSAMFGGMPVMGAIVRSSVSVQAGGRTRAASVLHAVMLLGACILAGSLVALIPMAALAAILVVVGTRLLDLRGLRALMAQNAGKAAVSVATALLIATVGFLPGLVAGVLLSLAWGFFSRPKAHVRSLLLRPDGRPLFRPLGSEGQDVYARPPVQLLRVRGDLDVRSCANVSAALQAPPWPDFLVLDLSEVKFMDTAGLRTLRELSDALAVRRGRVLVAGARNGVAKMMETDGTWSDTSPHSMMATMEDVLEHIKQESTQQAPAKVTSTSGAPQPT</sequence>
<feature type="transmembrane region" description="Helical" evidence="6">
    <location>
        <begin position="37"/>
        <end position="57"/>
    </location>
</feature>
<feature type="transmembrane region" description="Helical" evidence="6">
    <location>
        <begin position="138"/>
        <end position="160"/>
    </location>
</feature>
<dbReference type="OrthoDB" id="9771198at2"/>
<evidence type="ECO:0000256" key="2">
    <source>
        <dbReference type="ARBA" id="ARBA00022692"/>
    </source>
</evidence>
<feature type="transmembrane region" description="Helical" evidence="6">
    <location>
        <begin position="180"/>
        <end position="202"/>
    </location>
</feature>
<dbReference type="STRING" id="1334629.MFUL124B02_29475"/>
<dbReference type="CDD" id="cd07042">
    <property type="entry name" value="STAS_SulP_like_sulfate_transporter"/>
    <property type="match status" value="1"/>
</dbReference>
<dbReference type="PANTHER" id="PTHR11814">
    <property type="entry name" value="SULFATE TRANSPORTER"/>
    <property type="match status" value="1"/>
</dbReference>
<dbReference type="SUPFAM" id="SSF52091">
    <property type="entry name" value="SpoIIaa-like"/>
    <property type="match status" value="1"/>
</dbReference>
<feature type="transmembrane region" description="Helical" evidence="6">
    <location>
        <begin position="340"/>
        <end position="369"/>
    </location>
</feature>
<reference evidence="9 10" key="1">
    <citation type="submission" date="2016-10" db="EMBL/GenBank/DDBJ databases">
        <authorList>
            <person name="Varghese N."/>
            <person name="Submissions S."/>
        </authorList>
    </citation>
    <scope>NUCLEOTIDE SEQUENCE [LARGE SCALE GENOMIC DNA]</scope>
    <source>
        <strain evidence="9 10">DSM 16525</strain>
    </source>
</reference>
<evidence type="ECO:0000313" key="11">
    <source>
        <dbReference type="Proteomes" id="UP000321514"/>
    </source>
</evidence>
<feature type="transmembrane region" description="Helical" evidence="6">
    <location>
        <begin position="64"/>
        <end position="86"/>
    </location>
</feature>
<name>A0A511T4D6_MYXFU</name>
<feature type="transmembrane region" description="Helical" evidence="6">
    <location>
        <begin position="209"/>
        <end position="233"/>
    </location>
</feature>
<dbReference type="GO" id="GO:0055085">
    <property type="term" value="P:transmembrane transport"/>
    <property type="evidence" value="ECO:0007669"/>
    <property type="project" value="InterPro"/>
</dbReference>
<feature type="transmembrane region" description="Helical" evidence="6">
    <location>
        <begin position="297"/>
        <end position="320"/>
    </location>
</feature>
<evidence type="ECO:0000313" key="10">
    <source>
        <dbReference type="Proteomes" id="UP000183760"/>
    </source>
</evidence>
<reference evidence="8 11" key="2">
    <citation type="submission" date="2019-07" db="EMBL/GenBank/DDBJ databases">
        <title>Whole genome shotgun sequence of Myxococcus fulvus NBRC 100333.</title>
        <authorList>
            <person name="Hosoyama A."/>
            <person name="Uohara A."/>
            <person name="Ohji S."/>
            <person name="Ichikawa N."/>
        </authorList>
    </citation>
    <scope>NUCLEOTIDE SEQUENCE [LARGE SCALE GENOMIC DNA]</scope>
    <source>
        <strain evidence="8 11">NBRC 100333</strain>
    </source>
</reference>
<dbReference type="Gene3D" id="3.30.750.24">
    <property type="entry name" value="STAS domain"/>
    <property type="match status" value="1"/>
</dbReference>
<dbReference type="AlphaFoldDB" id="A0A511T4D6"/>
<comment type="caution">
    <text evidence="8">The sequence shown here is derived from an EMBL/GenBank/DDBJ whole genome shotgun (WGS) entry which is preliminary data.</text>
</comment>
<feature type="domain" description="STAS" evidence="7">
    <location>
        <begin position="448"/>
        <end position="558"/>
    </location>
</feature>
<evidence type="ECO:0000313" key="8">
    <source>
        <dbReference type="EMBL" id="GEN08198.1"/>
    </source>
</evidence>
<protein>
    <submittedName>
        <fullName evidence="8">MFS transporter</fullName>
    </submittedName>
    <submittedName>
        <fullName evidence="9">Sulfate permease, SulP family</fullName>
    </submittedName>
</protein>
<evidence type="ECO:0000256" key="4">
    <source>
        <dbReference type="ARBA" id="ARBA00023136"/>
    </source>
</evidence>
<feature type="compositionally biased region" description="Polar residues" evidence="5">
    <location>
        <begin position="561"/>
        <end position="580"/>
    </location>
</feature>
<dbReference type="InterPro" id="IPR058548">
    <property type="entry name" value="MlaB-like_STAS"/>
</dbReference>
<evidence type="ECO:0000256" key="6">
    <source>
        <dbReference type="SAM" id="Phobius"/>
    </source>
</evidence>
<dbReference type="Pfam" id="PF13466">
    <property type="entry name" value="STAS_2"/>
    <property type="match status" value="1"/>
</dbReference>
<dbReference type="InterPro" id="IPR036513">
    <property type="entry name" value="STAS_dom_sf"/>
</dbReference>
<evidence type="ECO:0000259" key="7">
    <source>
        <dbReference type="PROSITE" id="PS50801"/>
    </source>
</evidence>
<accession>A0A511T4D6</accession>
<keyword evidence="10" id="KW-1185">Reference proteome</keyword>
<organism evidence="8 11">
    <name type="scientific">Myxococcus fulvus</name>
    <dbReference type="NCBI Taxonomy" id="33"/>
    <lineage>
        <taxon>Bacteria</taxon>
        <taxon>Pseudomonadati</taxon>
        <taxon>Myxococcota</taxon>
        <taxon>Myxococcia</taxon>
        <taxon>Myxococcales</taxon>
        <taxon>Cystobacterineae</taxon>
        <taxon>Myxococcaceae</taxon>
        <taxon>Myxococcus</taxon>
    </lineage>
</organism>
<dbReference type="InterPro" id="IPR011547">
    <property type="entry name" value="SLC26A/SulP_dom"/>
</dbReference>
<dbReference type="GO" id="GO:0016020">
    <property type="term" value="C:membrane"/>
    <property type="evidence" value="ECO:0007669"/>
    <property type="project" value="UniProtKB-SubCell"/>
</dbReference>
<proteinExistence type="predicted"/>
<evidence type="ECO:0000256" key="3">
    <source>
        <dbReference type="ARBA" id="ARBA00022989"/>
    </source>
</evidence>
<dbReference type="EMBL" id="BJXR01000027">
    <property type="protein sequence ID" value="GEN08198.1"/>
    <property type="molecule type" value="Genomic_DNA"/>
</dbReference>
<dbReference type="Proteomes" id="UP000321514">
    <property type="component" value="Unassembled WGS sequence"/>
</dbReference>
<dbReference type="RefSeq" id="WP_046718244.1">
    <property type="nucleotide sequence ID" value="NZ_BJXR01000027.1"/>
</dbReference>